<comment type="caution">
    <text evidence="2">The sequence shown here is derived from an EMBL/GenBank/DDBJ whole genome shotgun (WGS) entry which is preliminary data.</text>
</comment>
<reference evidence="2" key="1">
    <citation type="submission" date="2021-03" db="EMBL/GenBank/DDBJ databases">
        <authorList>
            <person name="Tagirdzhanova G."/>
        </authorList>
    </citation>
    <scope>NUCLEOTIDE SEQUENCE</scope>
</reference>
<organism evidence="2 3">
    <name type="scientific">Alectoria fallacina</name>
    <dbReference type="NCBI Taxonomy" id="1903189"/>
    <lineage>
        <taxon>Eukaryota</taxon>
        <taxon>Fungi</taxon>
        <taxon>Dikarya</taxon>
        <taxon>Ascomycota</taxon>
        <taxon>Pezizomycotina</taxon>
        <taxon>Lecanoromycetes</taxon>
        <taxon>OSLEUM clade</taxon>
        <taxon>Lecanoromycetidae</taxon>
        <taxon>Lecanorales</taxon>
        <taxon>Lecanorineae</taxon>
        <taxon>Parmeliaceae</taxon>
        <taxon>Alectoria</taxon>
    </lineage>
</organism>
<feature type="compositionally biased region" description="Basic and acidic residues" evidence="1">
    <location>
        <begin position="30"/>
        <end position="39"/>
    </location>
</feature>
<gene>
    <name evidence="2" type="ORF">ALECFALPRED_007276</name>
</gene>
<dbReference type="AlphaFoldDB" id="A0A8H3IXX6"/>
<keyword evidence="3" id="KW-1185">Reference proteome</keyword>
<dbReference type="EMBL" id="CAJPDR010000474">
    <property type="protein sequence ID" value="CAF9937493.1"/>
    <property type="molecule type" value="Genomic_DNA"/>
</dbReference>
<proteinExistence type="predicted"/>
<dbReference type="OrthoDB" id="10037289at2759"/>
<sequence length="397" mass="44869">MPRSKRTLAETDPNVDAAPAAQRASTAKTKKTDKPSTMHKEKKTTASTSSKFASIPKDQTSISVDAPSSEDDKSWVYICNPDQNTCGDKDTCVCGKPADENTAHHKWIVTKKGHELATEWRVQKGKRDQDVFGMYIFNDWTGYGICEVIENMFLAFNKETKKKNRDPLGMWSHVEGMALFLNDDIAEWHMFHDSEGNAKRTMLIGTALLLTLDILGDKRRFEHALLDVRNAGLIIGRLLNFAQSMTPSCRLNENGWKSKVLEKAHEFDIIIEGSDFESVLAEIRKTEHCKGSDEEGNEQSTTQYDLDNITKCMQCYKSRPRGGVLPLESLRTGIVREWRYWLWSFELEAYSQFQSVKVGPGCGPAYGGRIGGKFYDLTAQRNKGGHMKQYRLSEGAW</sequence>
<feature type="region of interest" description="Disordered" evidence="1">
    <location>
        <begin position="1"/>
        <end position="69"/>
    </location>
</feature>
<evidence type="ECO:0000313" key="3">
    <source>
        <dbReference type="Proteomes" id="UP000664203"/>
    </source>
</evidence>
<dbReference type="Proteomes" id="UP000664203">
    <property type="component" value="Unassembled WGS sequence"/>
</dbReference>
<evidence type="ECO:0000256" key="1">
    <source>
        <dbReference type="SAM" id="MobiDB-lite"/>
    </source>
</evidence>
<accession>A0A8H3IXX6</accession>
<evidence type="ECO:0000313" key="2">
    <source>
        <dbReference type="EMBL" id="CAF9937493.1"/>
    </source>
</evidence>
<name>A0A8H3IXX6_9LECA</name>
<protein>
    <submittedName>
        <fullName evidence="2">Uncharacterized protein</fullName>
    </submittedName>
</protein>